<protein>
    <recommendedName>
        <fullName evidence="1">Oxidoreductase-like domain-containing protein</fullName>
    </recommendedName>
</protein>
<feature type="domain" description="Oxidoreductase-like" evidence="1">
    <location>
        <begin position="7"/>
        <end position="45"/>
    </location>
</feature>
<sequence>MTDEPPVPKRPKRPDPMECCRRGCYPCIFDYYDTATERWEARVRAMGLDPEAIPPDVD</sequence>
<organism evidence="2 3">
    <name type="scientific">Phenylobacterium glaciei</name>
    <dbReference type="NCBI Taxonomy" id="2803784"/>
    <lineage>
        <taxon>Bacteria</taxon>
        <taxon>Pseudomonadati</taxon>
        <taxon>Pseudomonadota</taxon>
        <taxon>Alphaproteobacteria</taxon>
        <taxon>Caulobacterales</taxon>
        <taxon>Caulobacteraceae</taxon>
        <taxon>Phenylobacterium</taxon>
    </lineage>
</organism>
<dbReference type="AlphaFoldDB" id="A0A941CXB5"/>
<gene>
    <name evidence="2" type="ORF">JKL49_02945</name>
</gene>
<accession>A0A941CXB5</accession>
<proteinExistence type="predicted"/>
<dbReference type="RefSeq" id="WP_215338219.1">
    <property type="nucleotide sequence ID" value="NZ_JAGSGD010000001.1"/>
</dbReference>
<keyword evidence="3" id="KW-1185">Reference proteome</keyword>
<evidence type="ECO:0000313" key="2">
    <source>
        <dbReference type="EMBL" id="MBR7618335.1"/>
    </source>
</evidence>
<evidence type="ECO:0000313" key="3">
    <source>
        <dbReference type="Proteomes" id="UP000622580"/>
    </source>
</evidence>
<dbReference type="EMBL" id="JAGSGD010000001">
    <property type="protein sequence ID" value="MBR7618335.1"/>
    <property type="molecule type" value="Genomic_DNA"/>
</dbReference>
<dbReference type="Pfam" id="PF09791">
    <property type="entry name" value="Oxidored-like"/>
    <property type="match status" value="1"/>
</dbReference>
<reference evidence="2" key="1">
    <citation type="submission" date="2021-04" db="EMBL/GenBank/DDBJ databases">
        <title>Draft genome assembly of strain Phenylobacterium sp. 20VBR1 using MiniION and Illumina platforms.</title>
        <authorList>
            <person name="Thomas F.A."/>
            <person name="Krishnan K.P."/>
            <person name="Sinha R.K."/>
        </authorList>
    </citation>
    <scope>NUCLEOTIDE SEQUENCE</scope>
    <source>
        <strain evidence="2">20VBR1</strain>
    </source>
</reference>
<name>A0A941CXB5_9CAUL</name>
<dbReference type="InterPro" id="IPR019180">
    <property type="entry name" value="Oxidoreductase-like_N"/>
</dbReference>
<dbReference type="Proteomes" id="UP000622580">
    <property type="component" value="Unassembled WGS sequence"/>
</dbReference>
<evidence type="ECO:0000259" key="1">
    <source>
        <dbReference type="Pfam" id="PF09791"/>
    </source>
</evidence>
<comment type="caution">
    <text evidence="2">The sequence shown here is derived from an EMBL/GenBank/DDBJ whole genome shotgun (WGS) entry which is preliminary data.</text>
</comment>